<sequence length="106" mass="11121">MAMIVPGGALARDGCKCRANGAEYSLNQEACIHTNGKSFQARCVLVLNNTSWKRIGDCPQARILLPGQLPARKVAAMSMPATGASDRGALCEPARWTGKAAVHPGS</sequence>
<dbReference type="RefSeq" id="WP_099304335.1">
    <property type="nucleotide sequence ID" value="NZ_PDVP01000002.1"/>
</dbReference>
<organism evidence="1 2">
    <name type="scientific">Zhengella mangrovi</name>
    <dbReference type="NCBI Taxonomy" id="1982044"/>
    <lineage>
        <taxon>Bacteria</taxon>
        <taxon>Pseudomonadati</taxon>
        <taxon>Pseudomonadota</taxon>
        <taxon>Alphaproteobacteria</taxon>
        <taxon>Hyphomicrobiales</taxon>
        <taxon>Notoacmeibacteraceae</taxon>
        <taxon>Zhengella</taxon>
    </lineage>
</organism>
<evidence type="ECO:0000313" key="1">
    <source>
        <dbReference type="EMBL" id="PHP67986.1"/>
    </source>
</evidence>
<gene>
    <name evidence="1" type="ORF">CSC94_04760</name>
</gene>
<proteinExistence type="predicted"/>
<dbReference type="AlphaFoldDB" id="A0A2G1QR32"/>
<dbReference type="EMBL" id="PDVP01000002">
    <property type="protein sequence ID" value="PHP67986.1"/>
    <property type="molecule type" value="Genomic_DNA"/>
</dbReference>
<comment type="caution">
    <text evidence="1">The sequence shown here is derived from an EMBL/GenBank/DDBJ whole genome shotgun (WGS) entry which is preliminary data.</text>
</comment>
<evidence type="ECO:0000313" key="2">
    <source>
        <dbReference type="Proteomes" id="UP000221168"/>
    </source>
</evidence>
<protein>
    <submittedName>
        <fullName evidence="1">Uncharacterized protein</fullName>
    </submittedName>
</protein>
<name>A0A2G1QR32_9HYPH</name>
<reference evidence="1 2" key="1">
    <citation type="submission" date="2017-10" db="EMBL/GenBank/DDBJ databases">
        <title>Sedimentibacterium mangrovi gen. nov., sp. nov., a novel member of family Phyllobacteriacea isolated from mangrove sediment.</title>
        <authorList>
            <person name="Liao H."/>
            <person name="Tian Y."/>
        </authorList>
    </citation>
    <scope>NUCLEOTIDE SEQUENCE [LARGE SCALE GENOMIC DNA]</scope>
    <source>
        <strain evidence="1 2">X9-2-2</strain>
    </source>
</reference>
<dbReference type="OrthoDB" id="8021248at2"/>
<dbReference type="Proteomes" id="UP000221168">
    <property type="component" value="Unassembled WGS sequence"/>
</dbReference>
<accession>A0A2G1QR32</accession>
<keyword evidence="2" id="KW-1185">Reference proteome</keyword>